<dbReference type="AlphaFoldDB" id="A0A1Y5T8T8"/>
<feature type="compositionally biased region" description="Pro residues" evidence="1">
    <location>
        <begin position="117"/>
        <end position="140"/>
    </location>
</feature>
<organism evidence="2 3">
    <name type="scientific">Roseisalinus antarcticus</name>
    <dbReference type="NCBI Taxonomy" id="254357"/>
    <lineage>
        <taxon>Bacteria</taxon>
        <taxon>Pseudomonadati</taxon>
        <taxon>Pseudomonadota</taxon>
        <taxon>Alphaproteobacteria</taxon>
        <taxon>Rhodobacterales</taxon>
        <taxon>Roseobacteraceae</taxon>
        <taxon>Roseisalinus</taxon>
    </lineage>
</organism>
<dbReference type="EMBL" id="FWFZ01000013">
    <property type="protein sequence ID" value="SLN58180.1"/>
    <property type="molecule type" value="Genomic_DNA"/>
</dbReference>
<feature type="region of interest" description="Disordered" evidence="1">
    <location>
        <begin position="89"/>
        <end position="146"/>
    </location>
</feature>
<accession>A0A1Y5T8T8</accession>
<dbReference type="OrthoDB" id="9976560at2"/>
<proteinExistence type="predicted"/>
<keyword evidence="3" id="KW-1185">Reference proteome</keyword>
<reference evidence="2 3" key="1">
    <citation type="submission" date="2017-03" db="EMBL/GenBank/DDBJ databases">
        <authorList>
            <person name="Afonso C.L."/>
            <person name="Miller P.J."/>
            <person name="Scott M.A."/>
            <person name="Spackman E."/>
            <person name="Goraichik I."/>
            <person name="Dimitrov K.M."/>
            <person name="Suarez D.L."/>
            <person name="Swayne D.E."/>
        </authorList>
    </citation>
    <scope>NUCLEOTIDE SEQUENCE [LARGE SCALE GENOMIC DNA]</scope>
    <source>
        <strain evidence="2 3">CECT 7023</strain>
    </source>
</reference>
<feature type="compositionally biased region" description="Polar residues" evidence="1">
    <location>
        <begin position="89"/>
        <end position="98"/>
    </location>
</feature>
<gene>
    <name evidence="2" type="ORF">ROA7023_02654</name>
</gene>
<dbReference type="Proteomes" id="UP000193900">
    <property type="component" value="Unassembled WGS sequence"/>
</dbReference>
<protein>
    <submittedName>
        <fullName evidence="2">Uncharacterized protein</fullName>
    </submittedName>
</protein>
<feature type="compositionally biased region" description="Low complexity" evidence="1">
    <location>
        <begin position="105"/>
        <end position="116"/>
    </location>
</feature>
<name>A0A1Y5T8T8_9RHOB</name>
<dbReference type="RefSeq" id="WP_085879485.1">
    <property type="nucleotide sequence ID" value="NZ_FWFZ01000013.1"/>
</dbReference>
<evidence type="ECO:0000313" key="3">
    <source>
        <dbReference type="Proteomes" id="UP000193900"/>
    </source>
</evidence>
<sequence>MIRLTGLMAACLLVTACDDMALPELPGLRNTAASGPAAREYPVQDAACVSAVRTRMRTVNVRVESRDPEGDLVRVSMLVGADSAPWTCTSDAAGNVSNVGPVGAPAPAAPISATPSPAAPSPAPAAPPPPAAAPTPPPAAPMADPG</sequence>
<evidence type="ECO:0000313" key="2">
    <source>
        <dbReference type="EMBL" id="SLN58180.1"/>
    </source>
</evidence>
<dbReference type="PROSITE" id="PS51257">
    <property type="entry name" value="PROKAR_LIPOPROTEIN"/>
    <property type="match status" value="1"/>
</dbReference>
<evidence type="ECO:0000256" key="1">
    <source>
        <dbReference type="SAM" id="MobiDB-lite"/>
    </source>
</evidence>